<accession>A0A3L7J6U6</accession>
<evidence type="ECO:0000256" key="1">
    <source>
        <dbReference type="SAM" id="MobiDB-lite"/>
    </source>
</evidence>
<dbReference type="Proteomes" id="UP000282460">
    <property type="component" value="Unassembled WGS sequence"/>
</dbReference>
<feature type="region of interest" description="Disordered" evidence="1">
    <location>
        <begin position="182"/>
        <end position="208"/>
    </location>
</feature>
<proteinExistence type="predicted"/>
<sequence length="208" mass="23186">MTMLEWVLAGFLLIYLGSLAAVALVVRNFYRRMRRSRAVSGAMLRTRTRLSLGRRHEVLSLRLRLDNSLASGQAAVDLAAHSEYAHGEIPRLFRRIQAEGIALESQLRLMESETDPAVLAEAIPVARRRVEAVASVVHELRSVVATGLAEESDAGLERLRSDVDIEVSAMNAGLRELHNLNGYDARQNRRQHGSNPLEMNRLSRGNKP</sequence>
<comment type="caution">
    <text evidence="3">The sequence shown here is derived from an EMBL/GenBank/DDBJ whole genome shotgun (WGS) entry which is preliminary data.</text>
</comment>
<organism evidence="3 4">
    <name type="scientific">Mycetocola zhadangensis</name>
    <dbReference type="NCBI Taxonomy" id="1164595"/>
    <lineage>
        <taxon>Bacteria</taxon>
        <taxon>Bacillati</taxon>
        <taxon>Actinomycetota</taxon>
        <taxon>Actinomycetes</taxon>
        <taxon>Micrococcales</taxon>
        <taxon>Microbacteriaceae</taxon>
        <taxon>Mycetocola</taxon>
    </lineage>
</organism>
<evidence type="ECO:0000256" key="2">
    <source>
        <dbReference type="SAM" id="Phobius"/>
    </source>
</evidence>
<dbReference type="EMBL" id="RCWJ01000001">
    <property type="protein sequence ID" value="RLQ86393.1"/>
    <property type="molecule type" value="Genomic_DNA"/>
</dbReference>
<evidence type="ECO:0000313" key="4">
    <source>
        <dbReference type="Proteomes" id="UP000282460"/>
    </source>
</evidence>
<name>A0A3L7J6U6_9MICO</name>
<dbReference type="AlphaFoldDB" id="A0A3L7J6U6"/>
<protein>
    <submittedName>
        <fullName evidence="3">Uncharacterized protein</fullName>
    </submittedName>
</protein>
<feature type="transmembrane region" description="Helical" evidence="2">
    <location>
        <begin position="6"/>
        <end position="26"/>
    </location>
</feature>
<keyword evidence="2" id="KW-0812">Transmembrane</keyword>
<evidence type="ECO:0000313" key="3">
    <source>
        <dbReference type="EMBL" id="RLQ86393.1"/>
    </source>
</evidence>
<keyword evidence="4" id="KW-1185">Reference proteome</keyword>
<gene>
    <name evidence="3" type="ORF">D9V28_06145</name>
</gene>
<dbReference type="RefSeq" id="WP_121658755.1">
    <property type="nucleotide sequence ID" value="NZ_BMEK01000001.1"/>
</dbReference>
<reference evidence="3 4" key="1">
    <citation type="submission" date="2018-10" db="EMBL/GenBank/DDBJ databases">
        <authorList>
            <person name="Li J."/>
        </authorList>
    </citation>
    <scope>NUCLEOTIDE SEQUENCE [LARGE SCALE GENOMIC DNA]</scope>
    <source>
        <strain evidence="3 4">ZD1-4</strain>
    </source>
</reference>
<dbReference type="OrthoDB" id="5113113at2"/>
<keyword evidence="2" id="KW-1133">Transmembrane helix</keyword>
<keyword evidence="2" id="KW-0472">Membrane</keyword>